<dbReference type="InterPro" id="IPR004358">
    <property type="entry name" value="Sig_transdc_His_kin-like_C"/>
</dbReference>
<dbReference type="InterPro" id="IPR035965">
    <property type="entry name" value="PAS-like_dom_sf"/>
</dbReference>
<sequence length="1380" mass="158196">MTDTPNLSSFFYLNPLPSFFCERGTLKILEVNQAAQILYGYPQEELLKRTLISITSVGEVAKLQKELTGFSEREGSIDLGVYTHHKMHGEAFEIELKGYFSNEYITFTCTEFKKKQEATSAAENLLNASLDVITSIDEKGRFIKVSAASLKHWGYAPEELEGIAYMDLVHPEDVAITNKVAAEIIAGKNYTTFENRYITKKGTIAYNLWSAYWDPISKVMYAVARDGFEKKAIEQVLIDSESRFKSLVQEGLDLIGILDANGKYSYVSPTSKRVLGIDPEVFLGKSPFDFIHPHDAENVLACLGLTETQHRVEITPFRFQNNKGEWRWIKTVLTNMTTHPTIKGIVANSRDITEQINEQNRLKLLESVVTNTSDAILITDANKKDASGRKILFVNEAFTKMTGYTADEVIGKSPRLLQGPKSDQAALAKLKAALDEYEPCEVTTINYKKNGEEYWANFNVTPIANEKGIYTHWVAIERDITDKKIHELEQNLLSKISQIFNEEKKLKKATQRLCGIFDSYGDFDFVEVWIPNIENSLVHLMSFHEYSDVGTQFYQYSETLKQLKIGYGLIGNVMESKKAVVLDLNTNHALFVRQEAAKSAGIATVISIPLLFKDTVVGVLAFGSSKSVSELHHYLHIFQKLETFIGSEINRKSLESNLVHLFQAIPDIICITDYQGKFLKINRAGCDLLGYTEDEILLKTFDDFVHPNYRDKTISNLSAWHQGGHIFKLENRYLTKKGEILWLSWTCNLEVSEGLIYASAKNITEEKKLSELHEEASSLAKIGSWEIDLIKDKLFWSPIVHELHETDPNTYFPSLEDGINFYREDFKDRVTDCVQQCIATGKSFNIEAVIITFKKQERWVRVLGQAEFLDGKGIRIYGSFQDIHEKKMSEELLLKSFEDKNKILESIGDGFFALDKNFTVTYWNKEAEQLLGKKREEVLFKNLWELYSELQDSEFNRQYNRALETGDTVFFEDYNPLISKWFEVTAYPSNEGLSVYFKDITLRKEADLRLQKANERFEKVTQATNDVIWDWDIENGTFFRSQGIENFFGSSSPKLLYPDNFWKDNFHPDDLKLIQESLNEAIQNPNTLRWEMEYRILKENGQIGYVVDKGLIVRNHDGKAIRMVGAMTDISERKWHEAEALELNQSLKKYTEKLEKTNEQLEQFAFIASHDLQEPLRMVTSFLDQLKRKYHDQLDDKAQLYIHFATDAAKRMRQIIVDLLEYSRAGRTDEGIEVVDMNEIISDFKLLRSQIIFEKNATILAADLPKISIYKVPLLQTLHCVLDNAIKYSKPDVAPVIKVTAMEKVGKWIIAIEDNGIGIEKAYYHKIFVIFQRLHNREEYDGTGIGLALSKKHVDSWGGNIWVESKVGKGTTVFFSIPKQ</sequence>
<dbReference type="Pfam" id="PF13426">
    <property type="entry name" value="PAS_9"/>
    <property type="match status" value="1"/>
</dbReference>
<dbReference type="SUPFAM" id="SSF55874">
    <property type="entry name" value="ATPase domain of HSP90 chaperone/DNA topoisomerase II/histidine kinase"/>
    <property type="match status" value="1"/>
</dbReference>
<dbReference type="PANTHER" id="PTHR43304">
    <property type="entry name" value="PHYTOCHROME-LIKE PROTEIN CPH1"/>
    <property type="match status" value="1"/>
</dbReference>
<evidence type="ECO:0000259" key="8">
    <source>
        <dbReference type="PROSITE" id="PS50113"/>
    </source>
</evidence>
<evidence type="ECO:0000256" key="3">
    <source>
        <dbReference type="ARBA" id="ARBA00022553"/>
    </source>
</evidence>
<dbReference type="Proteomes" id="UP000184611">
    <property type="component" value="Unassembled WGS sequence"/>
</dbReference>
<dbReference type="InterPro" id="IPR000014">
    <property type="entry name" value="PAS"/>
</dbReference>
<dbReference type="SMART" id="SM00388">
    <property type="entry name" value="HisKA"/>
    <property type="match status" value="1"/>
</dbReference>
<accession>A0A1M7ZYQ9</accession>
<dbReference type="PANTHER" id="PTHR43304:SF1">
    <property type="entry name" value="PAC DOMAIN-CONTAINING PROTEIN"/>
    <property type="match status" value="1"/>
</dbReference>
<dbReference type="STRING" id="416016.SAMN05443547_2396"/>
<dbReference type="Gene3D" id="3.30.450.40">
    <property type="match status" value="1"/>
</dbReference>
<dbReference type="InterPro" id="IPR003594">
    <property type="entry name" value="HATPase_dom"/>
</dbReference>
<dbReference type="CDD" id="cd00130">
    <property type="entry name" value="PAS"/>
    <property type="match status" value="7"/>
</dbReference>
<dbReference type="NCBIfam" id="TIGR00229">
    <property type="entry name" value="sensory_box"/>
    <property type="match status" value="5"/>
</dbReference>
<feature type="domain" description="PAS" evidence="7">
    <location>
        <begin position="1013"/>
        <end position="1085"/>
    </location>
</feature>
<keyword evidence="5" id="KW-0418">Kinase</keyword>
<dbReference type="GO" id="GO:0006355">
    <property type="term" value="P:regulation of DNA-templated transcription"/>
    <property type="evidence" value="ECO:0007669"/>
    <property type="project" value="InterPro"/>
</dbReference>
<dbReference type="Pfam" id="PF00989">
    <property type="entry name" value="PAS"/>
    <property type="match status" value="1"/>
</dbReference>
<dbReference type="Pfam" id="PF08447">
    <property type="entry name" value="PAS_3"/>
    <property type="match status" value="4"/>
</dbReference>
<evidence type="ECO:0000313" key="9">
    <source>
        <dbReference type="EMBL" id="SHO74016.1"/>
    </source>
</evidence>
<evidence type="ECO:0000313" key="10">
    <source>
        <dbReference type="Proteomes" id="UP000184611"/>
    </source>
</evidence>
<dbReference type="EC" id="2.7.13.3" evidence="2"/>
<dbReference type="SMART" id="SM00086">
    <property type="entry name" value="PAC"/>
    <property type="match status" value="5"/>
</dbReference>
<dbReference type="Gene3D" id="1.10.287.130">
    <property type="match status" value="1"/>
</dbReference>
<feature type="domain" description="PAS" evidence="7">
    <location>
        <begin position="118"/>
        <end position="188"/>
    </location>
</feature>
<dbReference type="SUPFAM" id="SSF47384">
    <property type="entry name" value="Homodimeric domain of signal transducing histidine kinase"/>
    <property type="match status" value="1"/>
</dbReference>
<feature type="domain" description="PAC" evidence="8">
    <location>
        <begin position="438"/>
        <end position="492"/>
    </location>
</feature>
<reference evidence="10" key="1">
    <citation type="submission" date="2016-12" db="EMBL/GenBank/DDBJ databases">
        <authorList>
            <person name="Varghese N."/>
            <person name="Submissions S."/>
        </authorList>
    </citation>
    <scope>NUCLEOTIDE SEQUENCE [LARGE SCALE GENOMIC DNA]</scope>
    <source>
        <strain evidence="10">DSM 18830</strain>
    </source>
</reference>
<dbReference type="SMART" id="SM00387">
    <property type="entry name" value="HATPase_c"/>
    <property type="match status" value="1"/>
</dbReference>
<dbReference type="SMART" id="SM00091">
    <property type="entry name" value="PAS"/>
    <property type="match status" value="7"/>
</dbReference>
<proteinExistence type="predicted"/>
<comment type="catalytic activity">
    <reaction evidence="1">
        <text>ATP + protein L-histidine = ADP + protein N-phospho-L-histidine.</text>
        <dbReference type="EC" id="2.7.13.3"/>
    </reaction>
</comment>
<dbReference type="PROSITE" id="PS50112">
    <property type="entry name" value="PAS"/>
    <property type="match status" value="6"/>
</dbReference>
<dbReference type="EMBL" id="FRYK01000005">
    <property type="protein sequence ID" value="SHO74016.1"/>
    <property type="molecule type" value="Genomic_DNA"/>
</dbReference>
<organism evidence="9 10">
    <name type="scientific">Flavobacterium cucumis</name>
    <dbReference type="NCBI Taxonomy" id="416016"/>
    <lineage>
        <taxon>Bacteria</taxon>
        <taxon>Pseudomonadati</taxon>
        <taxon>Bacteroidota</taxon>
        <taxon>Flavobacteriia</taxon>
        <taxon>Flavobacteriales</taxon>
        <taxon>Flavobacteriaceae</taxon>
        <taxon>Flavobacterium</taxon>
    </lineage>
</organism>
<name>A0A1M7ZYQ9_9FLAO</name>
<dbReference type="PRINTS" id="PR00344">
    <property type="entry name" value="BCTRLSENSOR"/>
</dbReference>
<dbReference type="GO" id="GO:0000155">
    <property type="term" value="F:phosphorelay sensor kinase activity"/>
    <property type="evidence" value="ECO:0007669"/>
    <property type="project" value="InterPro"/>
</dbReference>
<dbReference type="Pfam" id="PF00512">
    <property type="entry name" value="HisKA"/>
    <property type="match status" value="1"/>
</dbReference>
<dbReference type="InterPro" id="IPR000700">
    <property type="entry name" value="PAS-assoc_C"/>
</dbReference>
<dbReference type="InterPro" id="IPR005467">
    <property type="entry name" value="His_kinase_dom"/>
</dbReference>
<protein>
    <recommendedName>
        <fullName evidence="2">histidine kinase</fullName>
        <ecNumber evidence="2">2.7.13.3</ecNumber>
    </recommendedName>
</protein>
<dbReference type="InterPro" id="IPR052162">
    <property type="entry name" value="Sensor_kinase/Photoreceptor"/>
</dbReference>
<dbReference type="PROSITE" id="PS50113">
    <property type="entry name" value="PAC"/>
    <property type="match status" value="2"/>
</dbReference>
<dbReference type="InterPro" id="IPR029016">
    <property type="entry name" value="GAF-like_dom_sf"/>
</dbReference>
<feature type="domain" description="PAS" evidence="7">
    <location>
        <begin position="654"/>
        <end position="724"/>
    </location>
</feature>
<evidence type="ECO:0000259" key="6">
    <source>
        <dbReference type="PROSITE" id="PS50109"/>
    </source>
</evidence>
<evidence type="ECO:0000256" key="1">
    <source>
        <dbReference type="ARBA" id="ARBA00000085"/>
    </source>
</evidence>
<feature type="domain" description="PAS" evidence="7">
    <location>
        <begin position="361"/>
        <end position="437"/>
    </location>
</feature>
<dbReference type="InterPro" id="IPR036097">
    <property type="entry name" value="HisK_dim/P_sf"/>
</dbReference>
<evidence type="ECO:0000256" key="5">
    <source>
        <dbReference type="ARBA" id="ARBA00022777"/>
    </source>
</evidence>
<dbReference type="InterPro" id="IPR036890">
    <property type="entry name" value="HATPase_C_sf"/>
</dbReference>
<feature type="domain" description="PAS" evidence="7">
    <location>
        <begin position="896"/>
        <end position="966"/>
    </location>
</feature>
<evidence type="ECO:0000256" key="2">
    <source>
        <dbReference type="ARBA" id="ARBA00012438"/>
    </source>
</evidence>
<dbReference type="InterPro" id="IPR013655">
    <property type="entry name" value="PAS_fold_3"/>
</dbReference>
<keyword evidence="3" id="KW-0597">Phosphoprotein</keyword>
<dbReference type="InterPro" id="IPR001610">
    <property type="entry name" value="PAC"/>
</dbReference>
<feature type="domain" description="Histidine kinase" evidence="6">
    <location>
        <begin position="1167"/>
        <end position="1380"/>
    </location>
</feature>
<dbReference type="InterPro" id="IPR013767">
    <property type="entry name" value="PAS_fold"/>
</dbReference>
<dbReference type="PROSITE" id="PS50109">
    <property type="entry name" value="HIS_KIN"/>
    <property type="match status" value="1"/>
</dbReference>
<gene>
    <name evidence="9" type="ORF">SAMN05443547_2396</name>
</gene>
<evidence type="ECO:0000256" key="4">
    <source>
        <dbReference type="ARBA" id="ARBA00022679"/>
    </source>
</evidence>
<dbReference type="Gene3D" id="3.30.450.20">
    <property type="entry name" value="PAS domain"/>
    <property type="match status" value="8"/>
</dbReference>
<keyword evidence="4" id="KW-0808">Transferase</keyword>
<dbReference type="CDD" id="cd00082">
    <property type="entry name" value="HisKA"/>
    <property type="match status" value="1"/>
</dbReference>
<feature type="domain" description="PAC" evidence="8">
    <location>
        <begin position="1090"/>
        <end position="1142"/>
    </location>
</feature>
<dbReference type="SUPFAM" id="SSF55785">
    <property type="entry name" value="PYP-like sensor domain (PAS domain)"/>
    <property type="match status" value="7"/>
</dbReference>
<evidence type="ECO:0000259" key="7">
    <source>
        <dbReference type="PROSITE" id="PS50112"/>
    </source>
</evidence>
<dbReference type="Pfam" id="PF02518">
    <property type="entry name" value="HATPase_c"/>
    <property type="match status" value="1"/>
</dbReference>
<dbReference type="Gene3D" id="3.30.565.10">
    <property type="entry name" value="Histidine kinase-like ATPase, C-terminal domain"/>
    <property type="match status" value="1"/>
</dbReference>
<keyword evidence="10" id="KW-1185">Reference proteome</keyword>
<dbReference type="InterPro" id="IPR003661">
    <property type="entry name" value="HisK_dim/P_dom"/>
</dbReference>
<feature type="domain" description="PAS" evidence="7">
    <location>
        <begin position="240"/>
        <end position="299"/>
    </location>
</feature>
<dbReference type="SUPFAM" id="SSF55781">
    <property type="entry name" value="GAF domain-like"/>
    <property type="match status" value="1"/>
</dbReference>